<gene>
    <name evidence="3" type="ORF">G3M99_06305</name>
</gene>
<dbReference type="PANTHER" id="PTHR45138">
    <property type="entry name" value="REGULATORY COMPONENTS OF SENSORY TRANSDUCTION SYSTEM"/>
    <property type="match status" value="1"/>
</dbReference>
<dbReference type="NCBIfam" id="TIGR00254">
    <property type="entry name" value="GGDEF"/>
    <property type="match status" value="1"/>
</dbReference>
<dbReference type="AlphaFoldDB" id="A0A6M0H119"/>
<dbReference type="RefSeq" id="WP_199869567.1">
    <property type="nucleotide sequence ID" value="NZ_JAAGPU010000008.1"/>
</dbReference>
<dbReference type="Pfam" id="PF00990">
    <property type="entry name" value="GGDEF"/>
    <property type="match status" value="1"/>
</dbReference>
<dbReference type="GO" id="GO:0052621">
    <property type="term" value="F:diguanylate cyclase activity"/>
    <property type="evidence" value="ECO:0007669"/>
    <property type="project" value="TreeGrafter"/>
</dbReference>
<dbReference type="PANTHER" id="PTHR45138:SF6">
    <property type="entry name" value="DIGUANYLATE CYCLASE DGCN"/>
    <property type="match status" value="1"/>
</dbReference>
<dbReference type="Proteomes" id="UP000481872">
    <property type="component" value="Unassembled WGS sequence"/>
</dbReference>
<evidence type="ECO:0000259" key="2">
    <source>
        <dbReference type="PROSITE" id="PS50887"/>
    </source>
</evidence>
<dbReference type="SUPFAM" id="SSF55073">
    <property type="entry name" value="Nucleotide cyclase"/>
    <property type="match status" value="1"/>
</dbReference>
<feature type="domain" description="GGDEF" evidence="2">
    <location>
        <begin position="246"/>
        <end position="370"/>
    </location>
</feature>
<keyword evidence="1" id="KW-0472">Membrane</keyword>
<dbReference type="PROSITE" id="PS50887">
    <property type="entry name" value="GGDEF"/>
    <property type="match status" value="1"/>
</dbReference>
<proteinExistence type="predicted"/>
<keyword evidence="1" id="KW-0812">Transmembrane</keyword>
<sequence>MEKQFLYLIGQYVFATLLMRSALYENKPKLNLKSCGVSLIYLLILFIISTVFKLYNGVVIAQFIYIFLFPMKYRIYKGSIREVSFVYYSSLVATLSIITIHILCEDYIILNGVNKGNAIIYNLCFSFIDIIIILFNLFHVARVYRPNIKTLRTKIGYLISFVPFSYVISLTLLFRFIIFHNCFYGVIIYSIFCLSTLIFYPLIYFFTKNMKSLEEAIFTAETDNITSAYSRRKFEEDILSLIKKDIEFGIFYLDINDFKSINDNNGHIFGDKCLKHFIDILKEYINKDGQIYRIGGDEFSIITTKCEKISDIIERICKNKIYLKNDINEKINISFSIGKAIYPINGKNVTEILTFADNEMYKNKCFKRGN</sequence>
<keyword evidence="1" id="KW-1133">Transmembrane helix</keyword>
<dbReference type="GO" id="GO:0005886">
    <property type="term" value="C:plasma membrane"/>
    <property type="evidence" value="ECO:0007669"/>
    <property type="project" value="TreeGrafter"/>
</dbReference>
<evidence type="ECO:0000313" key="3">
    <source>
        <dbReference type="EMBL" id="NEU04476.1"/>
    </source>
</evidence>
<feature type="transmembrane region" description="Helical" evidence="1">
    <location>
        <begin position="54"/>
        <end position="73"/>
    </location>
</feature>
<evidence type="ECO:0000313" key="4">
    <source>
        <dbReference type="Proteomes" id="UP000481872"/>
    </source>
</evidence>
<name>A0A6M0H119_9CLOT</name>
<dbReference type="Gene3D" id="3.30.70.270">
    <property type="match status" value="1"/>
</dbReference>
<dbReference type="EMBL" id="JAAGPU010000008">
    <property type="protein sequence ID" value="NEU04476.1"/>
    <property type="molecule type" value="Genomic_DNA"/>
</dbReference>
<feature type="transmembrane region" description="Helical" evidence="1">
    <location>
        <begin position="155"/>
        <end position="177"/>
    </location>
</feature>
<dbReference type="InterPro" id="IPR050469">
    <property type="entry name" value="Diguanylate_Cyclase"/>
</dbReference>
<accession>A0A6M0H119</accession>
<keyword evidence="4" id="KW-1185">Reference proteome</keyword>
<organism evidence="3 4">
    <name type="scientific">Clostridium senegalense</name>
    <dbReference type="NCBI Taxonomy" id="1465809"/>
    <lineage>
        <taxon>Bacteria</taxon>
        <taxon>Bacillati</taxon>
        <taxon>Bacillota</taxon>
        <taxon>Clostridia</taxon>
        <taxon>Eubacteriales</taxon>
        <taxon>Clostridiaceae</taxon>
        <taxon>Clostridium</taxon>
    </lineage>
</organism>
<reference evidence="3 4" key="1">
    <citation type="submission" date="2020-02" db="EMBL/GenBank/DDBJ databases">
        <title>Genome assembly of a novel Clostridium senegalense strain.</title>
        <authorList>
            <person name="Gupta T.B."/>
            <person name="Jauregui R."/>
            <person name="Maclean P."/>
            <person name="Nawarathana A."/>
            <person name="Brightwell G."/>
        </authorList>
    </citation>
    <scope>NUCLEOTIDE SEQUENCE [LARGE SCALE GENOMIC DNA]</scope>
    <source>
        <strain evidence="3 4">AGRFS4</strain>
    </source>
</reference>
<feature type="transmembrane region" description="Helical" evidence="1">
    <location>
        <begin position="118"/>
        <end position="143"/>
    </location>
</feature>
<dbReference type="GO" id="GO:1902201">
    <property type="term" value="P:negative regulation of bacterial-type flagellum-dependent cell motility"/>
    <property type="evidence" value="ECO:0007669"/>
    <property type="project" value="TreeGrafter"/>
</dbReference>
<feature type="transmembrane region" description="Helical" evidence="1">
    <location>
        <begin position="6"/>
        <end position="23"/>
    </location>
</feature>
<evidence type="ECO:0000256" key="1">
    <source>
        <dbReference type="SAM" id="Phobius"/>
    </source>
</evidence>
<dbReference type="GO" id="GO:0043709">
    <property type="term" value="P:cell adhesion involved in single-species biofilm formation"/>
    <property type="evidence" value="ECO:0007669"/>
    <property type="project" value="TreeGrafter"/>
</dbReference>
<dbReference type="InterPro" id="IPR000160">
    <property type="entry name" value="GGDEF_dom"/>
</dbReference>
<feature type="transmembrane region" description="Helical" evidence="1">
    <location>
        <begin position="85"/>
        <end position="103"/>
    </location>
</feature>
<dbReference type="InterPro" id="IPR043128">
    <property type="entry name" value="Rev_trsase/Diguanyl_cyclase"/>
</dbReference>
<dbReference type="CDD" id="cd01949">
    <property type="entry name" value="GGDEF"/>
    <property type="match status" value="1"/>
</dbReference>
<protein>
    <submittedName>
        <fullName evidence="3">GGDEF domain-containing protein</fullName>
    </submittedName>
</protein>
<dbReference type="InterPro" id="IPR029787">
    <property type="entry name" value="Nucleotide_cyclase"/>
</dbReference>
<dbReference type="SMART" id="SM00267">
    <property type="entry name" value="GGDEF"/>
    <property type="match status" value="1"/>
</dbReference>
<feature type="transmembrane region" description="Helical" evidence="1">
    <location>
        <begin position="183"/>
        <end position="206"/>
    </location>
</feature>
<comment type="caution">
    <text evidence="3">The sequence shown here is derived from an EMBL/GenBank/DDBJ whole genome shotgun (WGS) entry which is preliminary data.</text>
</comment>